<feature type="domain" description="Protein kinase" evidence="11">
    <location>
        <begin position="8"/>
        <end position="267"/>
    </location>
</feature>
<dbReference type="GO" id="GO:0007165">
    <property type="term" value="P:signal transduction"/>
    <property type="evidence" value="ECO:0007669"/>
    <property type="project" value="TreeGrafter"/>
</dbReference>
<organism evidence="12">
    <name type="scientific">Timspurckia oligopyrenoides</name>
    <dbReference type="NCBI Taxonomy" id="708627"/>
    <lineage>
        <taxon>Eukaryota</taxon>
        <taxon>Rhodophyta</taxon>
        <taxon>Bangiophyceae</taxon>
        <taxon>Porphyridiales</taxon>
        <taxon>Porphyridiaceae</taxon>
        <taxon>Timspurckia</taxon>
    </lineage>
</organism>
<keyword evidence="4 9" id="KW-0547">Nucleotide-binding</keyword>
<feature type="compositionally biased region" description="Basic and acidic residues" evidence="10">
    <location>
        <begin position="1069"/>
        <end position="1090"/>
    </location>
</feature>
<dbReference type="Pfam" id="PF00069">
    <property type="entry name" value="Pkinase"/>
    <property type="match status" value="1"/>
</dbReference>
<comment type="catalytic activity">
    <reaction evidence="8">
        <text>L-seryl-[protein] + ATP = O-phospho-L-seryl-[protein] + ADP + H(+)</text>
        <dbReference type="Rhea" id="RHEA:17989"/>
        <dbReference type="Rhea" id="RHEA-COMP:9863"/>
        <dbReference type="Rhea" id="RHEA-COMP:11604"/>
        <dbReference type="ChEBI" id="CHEBI:15378"/>
        <dbReference type="ChEBI" id="CHEBI:29999"/>
        <dbReference type="ChEBI" id="CHEBI:30616"/>
        <dbReference type="ChEBI" id="CHEBI:83421"/>
        <dbReference type="ChEBI" id="CHEBI:456216"/>
        <dbReference type="EC" id="2.7.11.1"/>
    </reaction>
</comment>
<feature type="compositionally biased region" description="Basic and acidic residues" evidence="10">
    <location>
        <begin position="341"/>
        <end position="361"/>
    </location>
</feature>
<feature type="compositionally biased region" description="Polar residues" evidence="10">
    <location>
        <begin position="616"/>
        <end position="630"/>
    </location>
</feature>
<evidence type="ECO:0000313" key="12">
    <source>
        <dbReference type="EMBL" id="CAD8820759.1"/>
    </source>
</evidence>
<dbReference type="EMBL" id="HBFP01007184">
    <property type="protein sequence ID" value="CAD8820759.1"/>
    <property type="molecule type" value="Transcribed_RNA"/>
</dbReference>
<keyword evidence="6 9" id="KW-0067">ATP-binding</keyword>
<gene>
    <name evidence="12" type="ORF">TOLI1172_LOCUS5153</name>
</gene>
<keyword evidence="2" id="KW-0723">Serine/threonine-protein kinase</keyword>
<feature type="region of interest" description="Disordered" evidence="10">
    <location>
        <begin position="672"/>
        <end position="699"/>
    </location>
</feature>
<evidence type="ECO:0000256" key="7">
    <source>
        <dbReference type="ARBA" id="ARBA00047899"/>
    </source>
</evidence>
<keyword evidence="5" id="KW-0418">Kinase</keyword>
<dbReference type="InterPro" id="IPR000719">
    <property type="entry name" value="Prot_kinase_dom"/>
</dbReference>
<evidence type="ECO:0000256" key="2">
    <source>
        <dbReference type="ARBA" id="ARBA00022527"/>
    </source>
</evidence>
<evidence type="ECO:0000256" key="10">
    <source>
        <dbReference type="SAM" id="MobiDB-lite"/>
    </source>
</evidence>
<dbReference type="InterPro" id="IPR017441">
    <property type="entry name" value="Protein_kinase_ATP_BS"/>
</dbReference>
<feature type="region of interest" description="Disordered" evidence="10">
    <location>
        <begin position="988"/>
        <end position="1019"/>
    </location>
</feature>
<evidence type="ECO:0000256" key="8">
    <source>
        <dbReference type="ARBA" id="ARBA00048679"/>
    </source>
</evidence>
<evidence type="ECO:0000256" key="6">
    <source>
        <dbReference type="ARBA" id="ARBA00022840"/>
    </source>
</evidence>
<name>A0A7S0ZG41_9RHOD</name>
<evidence type="ECO:0000256" key="3">
    <source>
        <dbReference type="ARBA" id="ARBA00022679"/>
    </source>
</evidence>
<dbReference type="InterPro" id="IPR011009">
    <property type="entry name" value="Kinase-like_dom_sf"/>
</dbReference>
<dbReference type="SUPFAM" id="SSF56112">
    <property type="entry name" value="Protein kinase-like (PK-like)"/>
    <property type="match status" value="1"/>
</dbReference>
<feature type="compositionally biased region" description="Low complexity" evidence="10">
    <location>
        <begin position="1129"/>
        <end position="1139"/>
    </location>
</feature>
<dbReference type="PANTHER" id="PTHR43895">
    <property type="entry name" value="CALCIUM/CALMODULIN-DEPENDENT PROTEIN KINASE KINASE-RELATED"/>
    <property type="match status" value="1"/>
</dbReference>
<dbReference type="GO" id="GO:0004674">
    <property type="term" value="F:protein serine/threonine kinase activity"/>
    <property type="evidence" value="ECO:0007669"/>
    <property type="project" value="UniProtKB-KW"/>
</dbReference>
<feature type="region of interest" description="Disordered" evidence="10">
    <location>
        <begin position="281"/>
        <end position="479"/>
    </location>
</feature>
<dbReference type="InterPro" id="IPR008271">
    <property type="entry name" value="Ser/Thr_kinase_AS"/>
</dbReference>
<evidence type="ECO:0000256" key="1">
    <source>
        <dbReference type="ARBA" id="ARBA00012513"/>
    </source>
</evidence>
<feature type="region of interest" description="Disordered" evidence="10">
    <location>
        <begin position="1049"/>
        <end position="1142"/>
    </location>
</feature>
<feature type="compositionally biased region" description="Low complexity" evidence="10">
    <location>
        <begin position="686"/>
        <end position="695"/>
    </location>
</feature>
<dbReference type="PROSITE" id="PS50011">
    <property type="entry name" value="PROTEIN_KINASE_DOM"/>
    <property type="match status" value="1"/>
</dbReference>
<dbReference type="PROSITE" id="PS00108">
    <property type="entry name" value="PROTEIN_KINASE_ST"/>
    <property type="match status" value="1"/>
</dbReference>
<reference evidence="12" key="1">
    <citation type="submission" date="2021-01" db="EMBL/GenBank/DDBJ databases">
        <authorList>
            <person name="Corre E."/>
            <person name="Pelletier E."/>
            <person name="Niang G."/>
            <person name="Scheremetjew M."/>
            <person name="Finn R."/>
            <person name="Kale V."/>
            <person name="Holt S."/>
            <person name="Cochrane G."/>
            <person name="Meng A."/>
            <person name="Brown T."/>
            <person name="Cohen L."/>
        </authorList>
    </citation>
    <scope>NUCLEOTIDE SEQUENCE</scope>
    <source>
        <strain evidence="12">CCMP3278</strain>
    </source>
</reference>
<keyword evidence="3" id="KW-0808">Transferase</keyword>
<feature type="compositionally biased region" description="Basic and acidic residues" evidence="10">
    <location>
        <begin position="415"/>
        <end position="426"/>
    </location>
</feature>
<dbReference type="PROSITE" id="PS00107">
    <property type="entry name" value="PROTEIN_KINASE_ATP"/>
    <property type="match status" value="1"/>
</dbReference>
<evidence type="ECO:0000256" key="5">
    <source>
        <dbReference type="ARBA" id="ARBA00022777"/>
    </source>
</evidence>
<dbReference type="CDD" id="cd14003">
    <property type="entry name" value="STKc_AMPK-like"/>
    <property type="match status" value="1"/>
</dbReference>
<feature type="region of interest" description="Disordered" evidence="10">
    <location>
        <begin position="497"/>
        <end position="534"/>
    </location>
</feature>
<dbReference type="SMART" id="SM00220">
    <property type="entry name" value="S_TKc"/>
    <property type="match status" value="1"/>
</dbReference>
<comment type="catalytic activity">
    <reaction evidence="7">
        <text>L-threonyl-[protein] + ATP = O-phospho-L-threonyl-[protein] + ADP + H(+)</text>
        <dbReference type="Rhea" id="RHEA:46608"/>
        <dbReference type="Rhea" id="RHEA-COMP:11060"/>
        <dbReference type="Rhea" id="RHEA-COMP:11605"/>
        <dbReference type="ChEBI" id="CHEBI:15378"/>
        <dbReference type="ChEBI" id="CHEBI:30013"/>
        <dbReference type="ChEBI" id="CHEBI:30616"/>
        <dbReference type="ChEBI" id="CHEBI:61977"/>
        <dbReference type="ChEBI" id="CHEBI:456216"/>
        <dbReference type="EC" id="2.7.11.1"/>
    </reaction>
</comment>
<protein>
    <recommendedName>
        <fullName evidence="1">non-specific serine/threonine protein kinase</fullName>
        <ecNumber evidence="1">2.7.11.1</ecNumber>
    </recommendedName>
</protein>
<feature type="region of interest" description="Disordered" evidence="10">
    <location>
        <begin position="614"/>
        <end position="645"/>
    </location>
</feature>
<dbReference type="AlphaFoldDB" id="A0A7S0ZG41"/>
<evidence type="ECO:0000256" key="9">
    <source>
        <dbReference type="PROSITE-ProRule" id="PRU10141"/>
    </source>
</evidence>
<feature type="compositionally biased region" description="Basic and acidic residues" evidence="10">
    <location>
        <begin position="453"/>
        <end position="469"/>
    </location>
</feature>
<evidence type="ECO:0000259" key="11">
    <source>
        <dbReference type="PROSITE" id="PS50011"/>
    </source>
</evidence>
<dbReference type="FunFam" id="1.10.510.10:FF:000571">
    <property type="entry name" value="Maternal embryonic leucine zipper kinase"/>
    <property type="match status" value="1"/>
</dbReference>
<feature type="compositionally biased region" description="Basic and acidic residues" evidence="10">
    <location>
        <begin position="285"/>
        <end position="310"/>
    </location>
</feature>
<dbReference type="GO" id="GO:0005524">
    <property type="term" value="F:ATP binding"/>
    <property type="evidence" value="ECO:0007669"/>
    <property type="project" value="UniProtKB-UniRule"/>
</dbReference>
<feature type="compositionally biased region" description="Basic and acidic residues" evidence="10">
    <location>
        <begin position="843"/>
        <end position="852"/>
    </location>
</feature>
<feature type="compositionally biased region" description="Polar residues" evidence="10">
    <location>
        <begin position="383"/>
        <end position="399"/>
    </location>
</feature>
<proteinExistence type="predicted"/>
<dbReference type="FunFam" id="3.30.200.20:FF:000003">
    <property type="entry name" value="Non-specific serine/threonine protein kinase"/>
    <property type="match status" value="1"/>
</dbReference>
<feature type="binding site" evidence="9">
    <location>
        <position position="37"/>
    </location>
    <ligand>
        <name>ATP</name>
        <dbReference type="ChEBI" id="CHEBI:30616"/>
    </ligand>
</feature>
<dbReference type="PANTHER" id="PTHR43895:SF32">
    <property type="entry name" value="SERINE_THREONINE-PROTEIN KINASE CHK1"/>
    <property type="match status" value="1"/>
</dbReference>
<accession>A0A7S0ZG41</accession>
<feature type="compositionally biased region" description="Polar residues" evidence="10">
    <location>
        <begin position="672"/>
        <end position="685"/>
    </location>
</feature>
<evidence type="ECO:0000256" key="4">
    <source>
        <dbReference type="ARBA" id="ARBA00022741"/>
    </source>
</evidence>
<sequence length="1266" mass="136712">MGTRVGQYLLFETIGRGAFGKVKLGVHSDTGEQVAVKILEKSLIKQHDLSTQVRREIAIMKALKHKNIVNLHTVLTSKTKLYIVMDLVTGGELFQLIAAKGEGGLDEPEARRFFQMLVDGTHYCHRRGVCHRDIKPENLLLAEDGELKLTDFGLSSIKGASTASDLLTTQCGTPSYVPPEIILHAAKGYSGQKVDAWACGIMLYAMLTGYLPFDGEDISELFMNIQTQPIEYPQWVSKSAIDLMERLLEKDPVKRWDLRMIKRHPWFVIDYDGDDAPHKKRKIVKEKPKEDELQVQPKEEEPLEQPKQEVEQSSVSEATPTVHAEQKQAAPDAEVEPQPDPESKLEPEPEGKTEKETEPEAQHMPPELSPEQKQEAAIRAAAITTQEQSRISFYHPSNKNEAKSSAGLAEDDDDMLRHAFPDRDDNQDPPGTGGLMDDVLERRIFQTGPSTSADRDRSRDRQSTGDDPSRILGSSNRSIGATQLAGAKSFRNLSTASSFGQSFRAGPSAIDLSKAPGAAGTDGGQRKSLGAQQNSLAHAAAFGRSTSLLSSRISLGSAVIGSDGAANEQIVPGGDDSDEETEEEQKKLSEAQRANLQSIRHLETLIAFVKHKSMSREASSGLSQDRSSGRLSGRPGMPSAPSIRMGLSTRRGSVMLQSFRGGMNTTPMLSPGTNALTSQASLDGNSASLGTSSKSSLRDMADVTRRDSRDSAPKQFSMLLALWDGGHPDADVVPSKESSDAPPRDQTLSAVKYVREVIEEDKSLPKEDADKIRSMLTVWQSRLELDPSKRASDDVSAPVDPEQEAVVSSIGDDTLTKLQQVLRKWDATILGDSAPSEVVTSDATDRPLDRAGSRPLQKAGMQDSIYQVAEPSAANVRAVDSKDLAQAMANLDDVADDDFELGLRKGYLNDAWKKALVPAQDSFMALNDSGDGASGSDDEFVEAQGEQRALHEVLSSLRVAPDPRHQSIDVQRGSEVVDNVPEPVVAQRNSSNVAAPSAPAPAPVPVPAQSALSPPKRGLHGRIGYTPSVILDPARGGFAAMAGSAVPPPVPSTGAAPNPRVVGFGPSEARAEVEDRSSDDKSRGSEKRASVEAGETFIPERTSSANDLSDGGTGDEAGAPTGVNRPRKSSGSGRLKSSLMNSVNSTGVKKSKVFAMLGLGGGSKNTTLFYSGFDPERCLVELGKLLTREYKADVARKRGALELKARIPFQGTLVFTKVEIAAVGEHRTSVCFKRIRDEAFDPQVFMAFFDDVRLKYSDLATESVLA</sequence>
<dbReference type="EC" id="2.7.11.1" evidence="1"/>
<feature type="region of interest" description="Disordered" evidence="10">
    <location>
        <begin position="564"/>
        <end position="594"/>
    </location>
</feature>
<dbReference type="Gene3D" id="1.10.510.10">
    <property type="entry name" value="Transferase(Phosphotransferase) domain 1"/>
    <property type="match status" value="1"/>
</dbReference>
<feature type="region of interest" description="Disordered" evidence="10">
    <location>
        <begin position="838"/>
        <end position="859"/>
    </location>
</feature>